<keyword evidence="6" id="KW-0282">Flagellum</keyword>
<dbReference type="PANTHER" id="PTHR34653:SF1">
    <property type="entry name" value="FLAGELLAR HOOK-BASAL BODY COMPLEX PROTEIN FLIE"/>
    <property type="match status" value="1"/>
</dbReference>
<keyword evidence="5" id="KW-0175">Coiled coil</keyword>
<dbReference type="Pfam" id="PF02049">
    <property type="entry name" value="FliE"/>
    <property type="match status" value="1"/>
</dbReference>
<reference evidence="6 7" key="1">
    <citation type="submission" date="2021-06" db="EMBL/GenBank/DDBJ databases">
        <title>Faecalicatena sp. nov. isolated from porcine feces.</title>
        <authorList>
            <person name="Oh B.S."/>
            <person name="Lee J.H."/>
        </authorList>
    </citation>
    <scope>NUCLEOTIDE SEQUENCE [LARGE SCALE GENOMIC DNA]</scope>
    <source>
        <strain evidence="6 7">AGMB00832</strain>
    </source>
</reference>
<gene>
    <name evidence="4" type="primary">fliE</name>
    <name evidence="6" type="ORF">HGO97_020280</name>
</gene>
<evidence type="ECO:0000313" key="7">
    <source>
        <dbReference type="Proteomes" id="UP000723714"/>
    </source>
</evidence>
<keyword evidence="6" id="KW-0966">Cell projection</keyword>
<evidence type="ECO:0000256" key="2">
    <source>
        <dbReference type="ARBA" id="ARBA00009272"/>
    </source>
</evidence>
<dbReference type="PANTHER" id="PTHR34653">
    <property type="match status" value="1"/>
</dbReference>
<keyword evidence="3 4" id="KW-0975">Bacterial flagellum</keyword>
<keyword evidence="6" id="KW-0969">Cilium</keyword>
<comment type="subcellular location">
    <subcellularLocation>
        <location evidence="1 4">Bacterial flagellum basal body</location>
    </subcellularLocation>
</comment>
<keyword evidence="7" id="KW-1185">Reference proteome</keyword>
<evidence type="ECO:0000256" key="1">
    <source>
        <dbReference type="ARBA" id="ARBA00004117"/>
    </source>
</evidence>
<feature type="coiled-coil region" evidence="5">
    <location>
        <begin position="30"/>
        <end position="57"/>
    </location>
</feature>
<organism evidence="6 7">
    <name type="scientific">Faecalicatena faecalis</name>
    <dbReference type="NCBI Taxonomy" id="2726362"/>
    <lineage>
        <taxon>Bacteria</taxon>
        <taxon>Bacillati</taxon>
        <taxon>Bacillota</taxon>
        <taxon>Clostridia</taxon>
        <taxon>Lachnospirales</taxon>
        <taxon>Lachnospiraceae</taxon>
        <taxon>Faecalicatena</taxon>
    </lineage>
</organism>
<comment type="similarity">
    <text evidence="2 4">Belongs to the FliE family.</text>
</comment>
<dbReference type="EMBL" id="JABACJ020000028">
    <property type="protein sequence ID" value="MBU3878143.1"/>
    <property type="molecule type" value="Genomic_DNA"/>
</dbReference>
<dbReference type="InterPro" id="IPR001624">
    <property type="entry name" value="FliE"/>
</dbReference>
<dbReference type="Proteomes" id="UP000723714">
    <property type="component" value="Unassembled WGS sequence"/>
</dbReference>
<accession>A0ABS6D973</accession>
<name>A0ABS6D973_9FIRM</name>
<protein>
    <recommendedName>
        <fullName evidence="4">Flagellar hook-basal body complex protein FliE</fullName>
    </recommendedName>
</protein>
<evidence type="ECO:0000256" key="5">
    <source>
        <dbReference type="SAM" id="Coils"/>
    </source>
</evidence>
<evidence type="ECO:0000313" key="6">
    <source>
        <dbReference type="EMBL" id="MBU3878143.1"/>
    </source>
</evidence>
<evidence type="ECO:0000256" key="4">
    <source>
        <dbReference type="HAMAP-Rule" id="MF_00724"/>
    </source>
</evidence>
<sequence>MFIVPITKMPGVESLEKISGAGEEQGRVSGRNFERVLEDTMKQMEEAQEASNEADELLASGGIDDLHTAMIKAEQSTAAVEFTTQLTSRVVNAYNQIMNMQV</sequence>
<proteinExistence type="inferred from homology"/>
<evidence type="ECO:0000256" key="3">
    <source>
        <dbReference type="ARBA" id="ARBA00023143"/>
    </source>
</evidence>
<comment type="caution">
    <text evidence="6">The sequence shown here is derived from an EMBL/GenBank/DDBJ whole genome shotgun (WGS) entry which is preliminary data.</text>
</comment>
<dbReference type="HAMAP" id="MF_00724">
    <property type="entry name" value="FliE"/>
    <property type="match status" value="1"/>
</dbReference>